<accession>Q2LRT1</accession>
<organism evidence="1 2">
    <name type="scientific">Syntrophus aciditrophicus (strain SB)</name>
    <dbReference type="NCBI Taxonomy" id="56780"/>
    <lineage>
        <taxon>Bacteria</taxon>
        <taxon>Pseudomonadati</taxon>
        <taxon>Thermodesulfobacteriota</taxon>
        <taxon>Syntrophia</taxon>
        <taxon>Syntrophales</taxon>
        <taxon>Syntrophaceae</taxon>
        <taxon>Syntrophus</taxon>
    </lineage>
</organism>
<dbReference type="HOGENOM" id="CLU_2940154_0_0_7"/>
<protein>
    <submittedName>
        <fullName evidence="1">Hypothetical cytosolic protein</fullName>
    </submittedName>
</protein>
<gene>
    <name evidence="1" type="ORF">SYN_03459</name>
</gene>
<keyword evidence="2" id="KW-1185">Reference proteome</keyword>
<proteinExistence type="predicted"/>
<evidence type="ECO:0000313" key="2">
    <source>
        <dbReference type="Proteomes" id="UP000001933"/>
    </source>
</evidence>
<dbReference type="Proteomes" id="UP000001933">
    <property type="component" value="Chromosome"/>
</dbReference>
<dbReference type="AlphaFoldDB" id="Q2LRT1"/>
<dbReference type="InParanoid" id="Q2LRT1"/>
<sequence length="60" mass="7031">MKKICDQCYREYFEEDDPISPADELGRIFLESIEDTRNAKNICPECRERLGILFLLGFGE</sequence>
<dbReference type="KEGG" id="sat:SYN_03459"/>
<dbReference type="EMBL" id="CP000252">
    <property type="protein sequence ID" value="ABC76792.1"/>
    <property type="molecule type" value="Genomic_DNA"/>
</dbReference>
<reference evidence="1 2" key="1">
    <citation type="journal article" date="2007" name="Proc. Natl. Acad. Sci. U.S.A.">
        <title>The genome of Syntrophus aciditrophicus: life at the thermodynamic limit of microbial growth.</title>
        <authorList>
            <person name="McInerney M.J."/>
            <person name="Rohlin L."/>
            <person name="Mouttaki H."/>
            <person name="Kim U."/>
            <person name="Krupp R.S."/>
            <person name="Rios-Hernandez L."/>
            <person name="Sieber J."/>
            <person name="Struchtemeyer C.G."/>
            <person name="Bhattacharyya A."/>
            <person name="Campbell J.W."/>
            <person name="Gunsalus R.P."/>
        </authorList>
    </citation>
    <scope>NUCLEOTIDE SEQUENCE [LARGE SCALE GENOMIC DNA]</scope>
    <source>
        <strain evidence="1 2">SB</strain>
    </source>
</reference>
<dbReference type="RefSeq" id="WP_011416825.1">
    <property type="nucleotide sequence ID" value="NC_007759.1"/>
</dbReference>
<evidence type="ECO:0000313" key="1">
    <source>
        <dbReference type="EMBL" id="ABC76792.1"/>
    </source>
</evidence>
<dbReference type="STRING" id="56780.SYN_03459"/>
<name>Q2LRT1_SYNAS</name>